<dbReference type="AlphaFoldDB" id="L0WGY2"/>
<evidence type="ECO:0000256" key="2">
    <source>
        <dbReference type="ARBA" id="ARBA00022448"/>
    </source>
</evidence>
<keyword evidence="3" id="KW-1003">Cell membrane</keyword>
<accession>L0WGY2</accession>
<feature type="transmembrane region" description="Helical" evidence="7">
    <location>
        <begin position="426"/>
        <end position="446"/>
    </location>
</feature>
<keyword evidence="6 7" id="KW-0472">Membrane</keyword>
<sequence>MMTALDPRLAVFLTPPRSSVLFALKGIIAMTLALYLAMLMQLERPYWALISAVFLQVRPETGLVLEKGLCQIVGTLIGGAVGIVILANLMPYPGLAIAALALWLAFNAGASAWVRQANFIYGFAMAGVTATLIVVLSLAIGDSLTSAQVFSLASARISELGLGAVCATLVSHLLWPAHVGDLLIGHSRDALNQTLAYLELELDPAGSHHQRHARADTLLQSVFALNDDSSAVSYEGQLGQGQARAASVVCQKILALVARIRVFARLKRNHQDLMTPALEQLHEQMRDGFRQLREAGSGEEGVQLGQRLRQQLRQAEDAQSDDAPPLQKRFFQVSQNLIADLIVALEANRALARHDQTLLRANRLQPYRDPLLALAVALRSALVFLVAAGLWIGTASSSAILLMVMPVIFTILFARLPAPELVLQKAVIGALIALPTGLFFTLPLLAASSGDFPLLVMLMGAPLFLGLLAISDRATMAYGLGFCTPFIILVRPGNNMAFAMDQTLSSGLAVTLGIILAYLMFRLITPPSAGLMRRRLLASIADDLARLANPAYHHSEQWFNGRMADRLRRLAECDKVLPQEQRHYTDLGLTALNLGQVSRWLQGRLESYADAALVQAGQHWQQSLARAFRACARGETDPDFARACATLLDQLAYSQPDAVHRRDLIDGALERLVFTFQRLAGRIAGTDAAINNG</sequence>
<dbReference type="EMBL" id="AMRJ01000005">
    <property type="protein sequence ID" value="EKF75095.1"/>
    <property type="molecule type" value="Genomic_DNA"/>
</dbReference>
<reference evidence="8 9" key="1">
    <citation type="journal article" date="2012" name="J. Bacteriol.">
        <title>Genome Sequence of the Alkane-Degrading Bacterium Alcanivorax hongdengensis Type Strain A-11-3.</title>
        <authorList>
            <person name="Lai Q."/>
            <person name="Shao Z."/>
        </authorList>
    </citation>
    <scope>NUCLEOTIDE SEQUENCE [LARGE SCALE GENOMIC DNA]</scope>
    <source>
        <strain evidence="8 9">A-11-3</strain>
    </source>
</reference>
<feature type="transmembrane region" description="Helical" evidence="7">
    <location>
        <begin position="20"/>
        <end position="40"/>
    </location>
</feature>
<evidence type="ECO:0000256" key="1">
    <source>
        <dbReference type="ARBA" id="ARBA00004651"/>
    </source>
</evidence>
<dbReference type="Proteomes" id="UP000010164">
    <property type="component" value="Unassembled WGS sequence"/>
</dbReference>
<comment type="subcellular location">
    <subcellularLocation>
        <location evidence="1">Cell membrane</location>
        <topology evidence="1">Multi-pass membrane protein</topology>
    </subcellularLocation>
</comment>
<evidence type="ECO:0000256" key="7">
    <source>
        <dbReference type="SAM" id="Phobius"/>
    </source>
</evidence>
<evidence type="ECO:0000256" key="6">
    <source>
        <dbReference type="ARBA" id="ARBA00023136"/>
    </source>
</evidence>
<feature type="transmembrane region" description="Helical" evidence="7">
    <location>
        <begin position="398"/>
        <end position="414"/>
    </location>
</feature>
<comment type="caution">
    <text evidence="8">The sequence shown here is derived from an EMBL/GenBank/DDBJ whole genome shotgun (WGS) entry which is preliminary data.</text>
</comment>
<feature type="transmembrane region" description="Helical" evidence="7">
    <location>
        <begin position="95"/>
        <end position="114"/>
    </location>
</feature>
<dbReference type="OrthoDB" id="9807111at2"/>
<dbReference type="PATRIC" id="fig|1177179.3.peg.1077"/>
<feature type="transmembrane region" description="Helical" evidence="7">
    <location>
        <begin position="371"/>
        <end position="392"/>
    </location>
</feature>
<feature type="transmembrane region" description="Helical" evidence="7">
    <location>
        <begin position="477"/>
        <end position="494"/>
    </location>
</feature>
<evidence type="ECO:0000256" key="5">
    <source>
        <dbReference type="ARBA" id="ARBA00022989"/>
    </source>
</evidence>
<dbReference type="GO" id="GO:0022857">
    <property type="term" value="F:transmembrane transporter activity"/>
    <property type="evidence" value="ECO:0007669"/>
    <property type="project" value="InterPro"/>
</dbReference>
<keyword evidence="9" id="KW-1185">Reference proteome</keyword>
<dbReference type="InterPro" id="IPR006726">
    <property type="entry name" value="PHBA_efflux_AaeB/fusaric-R"/>
</dbReference>
<dbReference type="PANTHER" id="PTHR30509">
    <property type="entry name" value="P-HYDROXYBENZOIC ACID EFFLUX PUMP SUBUNIT-RELATED"/>
    <property type="match status" value="1"/>
</dbReference>
<evidence type="ECO:0000313" key="9">
    <source>
        <dbReference type="Proteomes" id="UP000010164"/>
    </source>
</evidence>
<dbReference type="STRING" id="1177179.A11A3_05364"/>
<feature type="transmembrane region" description="Helical" evidence="7">
    <location>
        <begin position="506"/>
        <end position="525"/>
    </location>
</feature>
<organism evidence="8 9">
    <name type="scientific">Alcanivorax hongdengensis A-11-3</name>
    <dbReference type="NCBI Taxonomy" id="1177179"/>
    <lineage>
        <taxon>Bacteria</taxon>
        <taxon>Pseudomonadati</taxon>
        <taxon>Pseudomonadota</taxon>
        <taxon>Gammaproteobacteria</taxon>
        <taxon>Oceanospirillales</taxon>
        <taxon>Alcanivoracaceae</taxon>
        <taxon>Alcanivorax</taxon>
    </lineage>
</organism>
<feature type="transmembrane region" description="Helical" evidence="7">
    <location>
        <begin position="68"/>
        <end position="89"/>
    </location>
</feature>
<evidence type="ECO:0000313" key="8">
    <source>
        <dbReference type="EMBL" id="EKF75095.1"/>
    </source>
</evidence>
<keyword evidence="4 7" id="KW-0812">Transmembrane</keyword>
<gene>
    <name evidence="8" type="ORF">A11A3_05364</name>
</gene>
<evidence type="ECO:0000256" key="3">
    <source>
        <dbReference type="ARBA" id="ARBA00022475"/>
    </source>
</evidence>
<dbReference type="PANTHER" id="PTHR30509:SF9">
    <property type="entry name" value="MULTIDRUG RESISTANCE PROTEIN MDTO"/>
    <property type="match status" value="1"/>
</dbReference>
<dbReference type="eggNOG" id="COG1289">
    <property type="taxonomic scope" value="Bacteria"/>
</dbReference>
<protein>
    <submittedName>
        <fullName evidence="8">Efflux transporter permease</fullName>
    </submittedName>
</protein>
<proteinExistence type="predicted"/>
<dbReference type="Pfam" id="PF04632">
    <property type="entry name" value="FUSC"/>
    <property type="match status" value="1"/>
</dbReference>
<dbReference type="RefSeq" id="WP_008928257.1">
    <property type="nucleotide sequence ID" value="NZ_AMRJ01000005.1"/>
</dbReference>
<keyword evidence="2" id="KW-0813">Transport</keyword>
<keyword evidence="5 7" id="KW-1133">Transmembrane helix</keyword>
<feature type="transmembrane region" description="Helical" evidence="7">
    <location>
        <begin position="119"/>
        <end position="140"/>
    </location>
</feature>
<name>L0WGY2_9GAMM</name>
<dbReference type="GO" id="GO:0005886">
    <property type="term" value="C:plasma membrane"/>
    <property type="evidence" value="ECO:0007669"/>
    <property type="project" value="UniProtKB-SubCell"/>
</dbReference>
<evidence type="ECO:0000256" key="4">
    <source>
        <dbReference type="ARBA" id="ARBA00022692"/>
    </source>
</evidence>